<reference evidence="2" key="1">
    <citation type="submission" date="2020-07" db="EMBL/GenBank/DDBJ databases">
        <title>Multicomponent nature underlies the extraordinary mechanical properties of spider dragline silk.</title>
        <authorList>
            <person name="Kono N."/>
            <person name="Nakamura H."/>
            <person name="Mori M."/>
            <person name="Yoshida Y."/>
            <person name="Ohtoshi R."/>
            <person name="Malay A.D."/>
            <person name="Moran D.A.P."/>
            <person name="Tomita M."/>
            <person name="Numata K."/>
            <person name="Arakawa K."/>
        </authorList>
    </citation>
    <scope>NUCLEOTIDE SEQUENCE</scope>
</reference>
<keyword evidence="2" id="KW-0378">Hydrolase</keyword>
<dbReference type="EMBL" id="BMAO01016143">
    <property type="protein sequence ID" value="GFR06545.1"/>
    <property type="molecule type" value="Genomic_DNA"/>
</dbReference>
<protein>
    <submittedName>
        <fullName evidence="2">ATP-dependent DNA helicase</fullName>
    </submittedName>
</protein>
<dbReference type="OrthoDB" id="6423486at2759"/>
<evidence type="ECO:0000313" key="3">
    <source>
        <dbReference type="Proteomes" id="UP000887116"/>
    </source>
</evidence>
<keyword evidence="2" id="KW-0067">ATP-binding</keyword>
<comment type="caution">
    <text evidence="2">The sequence shown here is derived from an EMBL/GenBank/DDBJ whole genome shotgun (WGS) entry which is preliminary data.</text>
</comment>
<proteinExistence type="predicted"/>
<sequence>MASTAHKMQGSTVDYAVCIFLGQKLFAAGQAYFALSHVKSLEELLIEELDCSNGTGNVPRNNEALQEMDRTRNYRPPSSS</sequence>
<feature type="compositionally biased region" description="Polar residues" evidence="1">
    <location>
        <begin position="54"/>
        <end position="64"/>
    </location>
</feature>
<accession>A0A8X6GQ16</accession>
<dbReference type="Proteomes" id="UP000887116">
    <property type="component" value="Unassembled WGS sequence"/>
</dbReference>
<feature type="region of interest" description="Disordered" evidence="1">
    <location>
        <begin position="54"/>
        <end position="80"/>
    </location>
</feature>
<keyword evidence="3" id="KW-1185">Reference proteome</keyword>
<keyword evidence="2" id="KW-0347">Helicase</keyword>
<keyword evidence="2" id="KW-0547">Nucleotide-binding</keyword>
<organism evidence="2 3">
    <name type="scientific">Trichonephila clavata</name>
    <name type="common">Joro spider</name>
    <name type="synonym">Nephila clavata</name>
    <dbReference type="NCBI Taxonomy" id="2740835"/>
    <lineage>
        <taxon>Eukaryota</taxon>
        <taxon>Metazoa</taxon>
        <taxon>Ecdysozoa</taxon>
        <taxon>Arthropoda</taxon>
        <taxon>Chelicerata</taxon>
        <taxon>Arachnida</taxon>
        <taxon>Araneae</taxon>
        <taxon>Araneomorphae</taxon>
        <taxon>Entelegynae</taxon>
        <taxon>Araneoidea</taxon>
        <taxon>Nephilidae</taxon>
        <taxon>Trichonephila</taxon>
    </lineage>
</organism>
<evidence type="ECO:0000313" key="2">
    <source>
        <dbReference type="EMBL" id="GFR06545.1"/>
    </source>
</evidence>
<evidence type="ECO:0000256" key="1">
    <source>
        <dbReference type="SAM" id="MobiDB-lite"/>
    </source>
</evidence>
<gene>
    <name evidence="2" type="primary">pif1_140</name>
    <name evidence="2" type="ORF">TNCT_343121</name>
</gene>
<dbReference type="AlphaFoldDB" id="A0A8X6GQ16"/>
<dbReference type="GO" id="GO:0004386">
    <property type="term" value="F:helicase activity"/>
    <property type="evidence" value="ECO:0007669"/>
    <property type="project" value="UniProtKB-KW"/>
</dbReference>
<name>A0A8X6GQ16_TRICU</name>